<dbReference type="AlphaFoldDB" id="A0A0L1JKW4"/>
<organism evidence="2 3">
    <name type="scientific">Pseudaestuariivita atlantica</name>
    <dbReference type="NCBI Taxonomy" id="1317121"/>
    <lineage>
        <taxon>Bacteria</taxon>
        <taxon>Pseudomonadati</taxon>
        <taxon>Pseudomonadota</taxon>
        <taxon>Alphaproteobacteria</taxon>
        <taxon>Rhodobacterales</taxon>
        <taxon>Paracoccaceae</taxon>
        <taxon>Pseudaestuariivita</taxon>
    </lineage>
</organism>
<protein>
    <submittedName>
        <fullName evidence="2">von Willebrand factor A</fullName>
    </submittedName>
</protein>
<dbReference type="InterPro" id="IPR002035">
    <property type="entry name" value="VWF_A"/>
</dbReference>
<dbReference type="SUPFAM" id="SSF53300">
    <property type="entry name" value="vWA-like"/>
    <property type="match status" value="1"/>
</dbReference>
<feature type="domain" description="VWFA" evidence="1">
    <location>
        <begin position="227"/>
        <end position="396"/>
    </location>
</feature>
<dbReference type="CDD" id="cd00198">
    <property type="entry name" value="vWFA"/>
    <property type="match status" value="1"/>
</dbReference>
<keyword evidence="3" id="KW-1185">Reference proteome</keyword>
<dbReference type="EMBL" id="AQQZ01000009">
    <property type="protein sequence ID" value="KNG92390.1"/>
    <property type="molecule type" value="Genomic_DNA"/>
</dbReference>
<comment type="caution">
    <text evidence="2">The sequence shown here is derived from an EMBL/GenBank/DDBJ whole genome shotgun (WGS) entry which is preliminary data.</text>
</comment>
<accession>A0A0L1JKW4</accession>
<dbReference type="Pfam" id="PF05762">
    <property type="entry name" value="VWA_CoxE"/>
    <property type="match status" value="1"/>
</dbReference>
<dbReference type="PIRSF" id="PIRSF010256">
    <property type="entry name" value="CoxE_vWa"/>
    <property type="match status" value="1"/>
</dbReference>
<dbReference type="OrthoDB" id="9790469at2"/>
<dbReference type="InterPro" id="IPR036465">
    <property type="entry name" value="vWFA_dom_sf"/>
</dbReference>
<proteinExistence type="predicted"/>
<dbReference type="InterPro" id="IPR011195">
    <property type="entry name" value="UCP010256"/>
</dbReference>
<dbReference type="PANTHER" id="PTHR39338">
    <property type="entry name" value="BLL5662 PROTEIN-RELATED"/>
    <property type="match status" value="1"/>
</dbReference>
<evidence type="ECO:0000313" key="3">
    <source>
        <dbReference type="Proteomes" id="UP000036938"/>
    </source>
</evidence>
<dbReference type="Gene3D" id="3.40.50.410">
    <property type="entry name" value="von Willebrand factor, type A domain"/>
    <property type="match status" value="1"/>
</dbReference>
<gene>
    <name evidence="2" type="ORF">ATO11_17425</name>
</gene>
<dbReference type="InterPro" id="IPR008912">
    <property type="entry name" value="Uncharacterised_CoxE"/>
</dbReference>
<dbReference type="PATRIC" id="fig|1317121.7.peg.4217"/>
<dbReference type="PANTHER" id="PTHR39338:SF6">
    <property type="entry name" value="BLL5662 PROTEIN"/>
    <property type="match status" value="1"/>
</dbReference>
<evidence type="ECO:0000313" key="2">
    <source>
        <dbReference type="EMBL" id="KNG92390.1"/>
    </source>
</evidence>
<dbReference type="SMART" id="SM00327">
    <property type="entry name" value="VWA"/>
    <property type="match status" value="1"/>
</dbReference>
<reference evidence="2 3" key="1">
    <citation type="journal article" date="2015" name="Int. J. Syst. Evol. Microbiol.">
        <title>Aestuariivita atlantica sp. nov., isolated from deep sea sediment of the Atlantic Ocean.</title>
        <authorList>
            <person name="Li G."/>
            <person name="Lai Q."/>
            <person name="Du Y."/>
            <person name="Liu X."/>
            <person name="Sun F."/>
            <person name="Shao Z."/>
        </authorList>
    </citation>
    <scope>NUCLEOTIDE SEQUENCE [LARGE SCALE GENOMIC DNA]</scope>
    <source>
        <strain evidence="2 3">22II-S11-z3</strain>
    </source>
</reference>
<sequence>MPEYAPLDLPDDPKLAGNITHFARALRKAGLAIGPGRVIDAIEAVSAAGFTEKRDFYWTLHACFVSRPEQRATFAQVFRLYWRDPRYLEHMMSVMLPSIRGVQEERTAKAAEKRAAEALLDGAMPDLPEAGSAEPDEDTRIDIDASRTMSAEEKLRTLDFEQMSTAEVAAAKRMLARLTLPVPPLKTRRTAPSANGARIDRAATLRAAMRRGGEIGTLPRVQPRTRWPNLVVLCDISGSMSQYSRLILHFVHSVANRKGAGWARVHAFTFGTRLTNITRHLATRDVDAALAAAGAEAQDWEGGTRIGTSLDRFNRDWSRRVLGQGAVVLLITDGLDRDEAGLLGPAIERLHLSCRHLIWLNPLLRWEGFAPRATGIATMLPHVDAFRAGHSIASIEALAAALSGSGDLSGDLRRLRTLLEK</sequence>
<evidence type="ECO:0000259" key="1">
    <source>
        <dbReference type="SMART" id="SM00327"/>
    </source>
</evidence>
<name>A0A0L1JKW4_9RHOB</name>
<dbReference type="RefSeq" id="WP_050532191.1">
    <property type="nucleotide sequence ID" value="NZ_AQQZ01000009.1"/>
</dbReference>
<dbReference type="STRING" id="1317121.ATO11_17425"/>
<dbReference type="Proteomes" id="UP000036938">
    <property type="component" value="Unassembled WGS sequence"/>
</dbReference>